<feature type="binding site" evidence="13">
    <location>
        <position position="57"/>
    </location>
    <ligand>
        <name>ATP</name>
        <dbReference type="ChEBI" id="CHEBI:30616"/>
    </ligand>
</feature>
<dbReference type="PROSITE" id="PS00469">
    <property type="entry name" value="NDPK"/>
    <property type="match status" value="1"/>
</dbReference>
<keyword evidence="5" id="KW-0597">Phosphoprotein</keyword>
<dbReference type="Proteomes" id="UP000247099">
    <property type="component" value="Unassembled WGS sequence"/>
</dbReference>
<dbReference type="SMART" id="SM00562">
    <property type="entry name" value="NDK"/>
    <property type="match status" value="1"/>
</dbReference>
<keyword evidence="12" id="KW-0546">Nucleotide metabolism</keyword>
<comment type="similarity">
    <text evidence="2 13 14">Belongs to the NDK family.</text>
</comment>
<dbReference type="InterPro" id="IPR001564">
    <property type="entry name" value="Nucleoside_diP_kinase"/>
</dbReference>
<dbReference type="EC" id="2.7.4.6" evidence="3 15"/>
<dbReference type="GO" id="GO:0006183">
    <property type="term" value="P:GTP biosynthetic process"/>
    <property type="evidence" value="ECO:0007669"/>
    <property type="project" value="InterPro"/>
</dbReference>
<feature type="binding site" evidence="13">
    <location>
        <position position="112"/>
    </location>
    <ligand>
        <name>ATP</name>
        <dbReference type="ChEBI" id="CHEBI:30616"/>
    </ligand>
</feature>
<evidence type="ECO:0000256" key="6">
    <source>
        <dbReference type="ARBA" id="ARBA00022679"/>
    </source>
</evidence>
<dbReference type="OrthoDB" id="9801161at2"/>
<dbReference type="Gene3D" id="3.30.70.141">
    <property type="entry name" value="Nucleoside diphosphate kinase-like domain"/>
    <property type="match status" value="1"/>
</dbReference>
<keyword evidence="11" id="KW-0460">Magnesium</keyword>
<keyword evidence="9 15" id="KW-0418">Kinase</keyword>
<evidence type="ECO:0000256" key="13">
    <source>
        <dbReference type="PROSITE-ProRule" id="PRU00706"/>
    </source>
</evidence>
<comment type="catalytic activity">
    <reaction evidence="15">
        <text>a 2'-deoxyribonucleoside 5'-diphosphate + ATP = a 2'-deoxyribonucleoside 5'-triphosphate + ADP</text>
        <dbReference type="Rhea" id="RHEA:44640"/>
        <dbReference type="ChEBI" id="CHEBI:30616"/>
        <dbReference type="ChEBI" id="CHEBI:61560"/>
        <dbReference type="ChEBI" id="CHEBI:73316"/>
        <dbReference type="ChEBI" id="CHEBI:456216"/>
        <dbReference type="EC" id="2.7.4.6"/>
    </reaction>
</comment>
<dbReference type="GO" id="GO:0005524">
    <property type="term" value="F:ATP binding"/>
    <property type="evidence" value="ECO:0007669"/>
    <property type="project" value="UniProtKB-KW"/>
</dbReference>
<evidence type="ECO:0000256" key="1">
    <source>
        <dbReference type="ARBA" id="ARBA00001946"/>
    </source>
</evidence>
<evidence type="ECO:0000256" key="5">
    <source>
        <dbReference type="ARBA" id="ARBA00022553"/>
    </source>
</evidence>
<feature type="domain" description="Nucleoside diphosphate kinase-like" evidence="16">
    <location>
        <begin position="1"/>
        <end position="134"/>
    </location>
</feature>
<feature type="active site" description="Pros-phosphohistidine intermediate" evidence="13">
    <location>
        <position position="115"/>
    </location>
</feature>
<dbReference type="GO" id="GO:0046872">
    <property type="term" value="F:metal ion binding"/>
    <property type="evidence" value="ECO:0007669"/>
    <property type="project" value="UniProtKB-KW"/>
</dbReference>
<dbReference type="GO" id="GO:0006241">
    <property type="term" value="P:CTP biosynthetic process"/>
    <property type="evidence" value="ECO:0007669"/>
    <property type="project" value="InterPro"/>
</dbReference>
<dbReference type="InParanoid" id="A0A317ZL52"/>
<protein>
    <recommendedName>
        <fullName evidence="4 15">Nucleoside diphosphate kinase</fullName>
        <ecNumber evidence="3 15">2.7.4.6</ecNumber>
    </recommendedName>
</protein>
<evidence type="ECO:0000256" key="7">
    <source>
        <dbReference type="ARBA" id="ARBA00022723"/>
    </source>
</evidence>
<evidence type="ECO:0000313" key="18">
    <source>
        <dbReference type="Proteomes" id="UP000247099"/>
    </source>
</evidence>
<name>A0A317ZL52_9BACT</name>
<organism evidence="17 18">
    <name type="scientific">Coraliomargarita sinensis</name>
    <dbReference type="NCBI Taxonomy" id="2174842"/>
    <lineage>
        <taxon>Bacteria</taxon>
        <taxon>Pseudomonadati</taxon>
        <taxon>Verrucomicrobiota</taxon>
        <taxon>Opitutia</taxon>
        <taxon>Puniceicoccales</taxon>
        <taxon>Coraliomargaritaceae</taxon>
        <taxon>Coraliomargarita</taxon>
    </lineage>
</organism>
<dbReference type="EMBL" id="QHJQ01000003">
    <property type="protein sequence ID" value="PXA04559.1"/>
    <property type="molecule type" value="Genomic_DNA"/>
</dbReference>
<evidence type="ECO:0000256" key="12">
    <source>
        <dbReference type="ARBA" id="ARBA00023080"/>
    </source>
</evidence>
<evidence type="ECO:0000256" key="15">
    <source>
        <dbReference type="RuleBase" id="RU004013"/>
    </source>
</evidence>
<feature type="binding site" evidence="13">
    <location>
        <position position="102"/>
    </location>
    <ligand>
        <name>ATP</name>
        <dbReference type="ChEBI" id="CHEBI:30616"/>
    </ligand>
</feature>
<dbReference type="Pfam" id="PF00334">
    <property type="entry name" value="NDK"/>
    <property type="match status" value="1"/>
</dbReference>
<dbReference type="AlphaFoldDB" id="A0A317ZL52"/>
<evidence type="ECO:0000259" key="16">
    <source>
        <dbReference type="SMART" id="SM00562"/>
    </source>
</evidence>
<sequence>MEETLIILKPDCMEKRVAGEVISRFEKAGFEIVASKIMQLDGPILREHYAHVADKPFFPEIEEFMSSRPVMPMILRGENVIAKVRDLLGPTNSKEAAPGTIRGDLGTDMMKNVVHASDGPETAAAEKKRFFPEL</sequence>
<feature type="binding site" evidence="13">
    <location>
        <position position="85"/>
    </location>
    <ligand>
        <name>ATP</name>
        <dbReference type="ChEBI" id="CHEBI:30616"/>
    </ligand>
</feature>
<dbReference type="PRINTS" id="PR01243">
    <property type="entry name" value="NUCDPKINASE"/>
</dbReference>
<evidence type="ECO:0000256" key="4">
    <source>
        <dbReference type="ARBA" id="ARBA00017632"/>
    </source>
</evidence>
<dbReference type="InterPro" id="IPR036850">
    <property type="entry name" value="NDK-like_dom_sf"/>
</dbReference>
<dbReference type="FunFam" id="3.30.70.141:FF:000003">
    <property type="entry name" value="Nucleoside diphosphate kinase"/>
    <property type="match status" value="1"/>
</dbReference>
<feature type="binding site" evidence="13">
    <location>
        <position position="9"/>
    </location>
    <ligand>
        <name>ATP</name>
        <dbReference type="ChEBI" id="CHEBI:30616"/>
    </ligand>
</feature>
<dbReference type="InterPro" id="IPR034907">
    <property type="entry name" value="NDK-like_dom"/>
</dbReference>
<evidence type="ECO:0000256" key="10">
    <source>
        <dbReference type="ARBA" id="ARBA00022840"/>
    </source>
</evidence>
<dbReference type="FunCoup" id="A0A317ZL52">
    <property type="interactions" value="455"/>
</dbReference>
<accession>A0A317ZL52</accession>
<proteinExistence type="inferred from homology"/>
<comment type="cofactor">
    <cofactor evidence="1">
        <name>Mg(2+)</name>
        <dbReference type="ChEBI" id="CHEBI:18420"/>
    </cofactor>
</comment>
<feature type="binding site" evidence="13">
    <location>
        <position position="91"/>
    </location>
    <ligand>
        <name>ATP</name>
        <dbReference type="ChEBI" id="CHEBI:30616"/>
    </ligand>
</feature>
<evidence type="ECO:0000256" key="14">
    <source>
        <dbReference type="RuleBase" id="RU004011"/>
    </source>
</evidence>
<dbReference type="GO" id="GO:0004550">
    <property type="term" value="F:nucleoside diphosphate kinase activity"/>
    <property type="evidence" value="ECO:0007669"/>
    <property type="project" value="UniProtKB-EC"/>
</dbReference>
<dbReference type="NCBIfam" id="NF001908">
    <property type="entry name" value="PRK00668.1"/>
    <property type="match status" value="1"/>
</dbReference>
<dbReference type="PANTHER" id="PTHR11349">
    <property type="entry name" value="NUCLEOSIDE DIPHOSPHATE KINASE"/>
    <property type="match status" value="1"/>
</dbReference>
<keyword evidence="10 15" id="KW-0067">ATP-binding</keyword>
<dbReference type="InterPro" id="IPR023005">
    <property type="entry name" value="Nucleoside_diP_kinase_AS"/>
</dbReference>
<keyword evidence="6 15" id="KW-0808">Transferase</keyword>
<evidence type="ECO:0000256" key="8">
    <source>
        <dbReference type="ARBA" id="ARBA00022741"/>
    </source>
</evidence>
<keyword evidence="18" id="KW-1185">Reference proteome</keyword>
<evidence type="ECO:0000256" key="9">
    <source>
        <dbReference type="ARBA" id="ARBA00022777"/>
    </source>
</evidence>
<dbReference type="SUPFAM" id="SSF54919">
    <property type="entry name" value="Nucleoside diphosphate kinase, NDK"/>
    <property type="match status" value="1"/>
</dbReference>
<reference evidence="17 18" key="1">
    <citation type="submission" date="2018-05" db="EMBL/GenBank/DDBJ databases">
        <title>Coraliomargarita sinensis sp. nov., isolated from a marine solar saltern.</title>
        <authorList>
            <person name="Zhou L.Y."/>
        </authorList>
    </citation>
    <scope>NUCLEOTIDE SEQUENCE [LARGE SCALE GENOMIC DNA]</scope>
    <source>
        <strain evidence="17 18">WN38</strain>
    </source>
</reference>
<dbReference type="RefSeq" id="WP_110130367.1">
    <property type="nucleotide sequence ID" value="NZ_QHJQ01000003.1"/>
</dbReference>
<evidence type="ECO:0000313" key="17">
    <source>
        <dbReference type="EMBL" id="PXA04559.1"/>
    </source>
</evidence>
<gene>
    <name evidence="17" type="ORF">DDZ13_05125</name>
</gene>
<keyword evidence="7" id="KW-0479">Metal-binding</keyword>
<comment type="caution">
    <text evidence="17">The sequence shown here is derived from an EMBL/GenBank/DDBJ whole genome shotgun (WGS) entry which is preliminary data.</text>
</comment>
<dbReference type="GO" id="GO:0006228">
    <property type="term" value="P:UTP biosynthetic process"/>
    <property type="evidence" value="ECO:0007669"/>
    <property type="project" value="InterPro"/>
</dbReference>
<evidence type="ECO:0000256" key="3">
    <source>
        <dbReference type="ARBA" id="ARBA00012966"/>
    </source>
</evidence>
<evidence type="ECO:0000256" key="11">
    <source>
        <dbReference type="ARBA" id="ARBA00022842"/>
    </source>
</evidence>
<dbReference type="CDD" id="cd04413">
    <property type="entry name" value="NDPk_I"/>
    <property type="match status" value="1"/>
</dbReference>
<keyword evidence="8 15" id="KW-0547">Nucleotide-binding</keyword>
<evidence type="ECO:0000256" key="2">
    <source>
        <dbReference type="ARBA" id="ARBA00008142"/>
    </source>
</evidence>
<dbReference type="PROSITE" id="PS51374">
    <property type="entry name" value="NDPK_LIKE"/>
    <property type="match status" value="1"/>
</dbReference>